<comment type="function">
    <text evidence="3">Required for rescue of stalled ribosomes mediated by trans-translation. Binds to transfer-messenger RNA (tmRNA), required for stable association of tmRNA with ribosomes. tmRNA and SmpB together mimic tRNA shape, replacing the anticodon stem-loop with SmpB. tmRNA is encoded by the ssrA gene; the 2 termini fold to resemble tRNA(Ala) and it encodes a 'tag peptide', a short internal open reading frame. During trans-translation Ala-aminoacylated tmRNA acts like a tRNA, entering the A-site of stalled ribosomes, displacing the stalled mRNA. The ribosome then switches to translate the ORF on the tmRNA; the nascent peptide is terminated with the 'tag peptide' encoded by the tmRNA and targeted for degradation. The ribosome is freed to recommence translation, which seems to be the essential function of trans-translation.</text>
</comment>
<reference evidence="6" key="1">
    <citation type="journal article" date="2019" name="Int. J. Syst. Evol. Microbiol.">
        <title>The Global Catalogue of Microorganisms (GCM) 10K type strain sequencing project: providing services to taxonomists for standard genome sequencing and annotation.</title>
        <authorList>
            <consortium name="The Broad Institute Genomics Platform"/>
            <consortium name="The Broad Institute Genome Sequencing Center for Infectious Disease"/>
            <person name="Wu L."/>
            <person name="Ma J."/>
        </authorList>
    </citation>
    <scope>NUCLEOTIDE SEQUENCE [LARGE SCALE GENOMIC DNA]</scope>
    <source>
        <strain evidence="6">CCUG 55491</strain>
    </source>
</reference>
<comment type="similarity">
    <text evidence="3">Belongs to the SmpB family.</text>
</comment>
<proteinExistence type="inferred from homology"/>
<dbReference type="Proteomes" id="UP001597090">
    <property type="component" value="Unassembled WGS sequence"/>
</dbReference>
<dbReference type="Gene3D" id="2.40.280.10">
    <property type="match status" value="1"/>
</dbReference>
<accession>A0ABW2YIC2</accession>
<dbReference type="SUPFAM" id="SSF74982">
    <property type="entry name" value="Small protein B (SmpB)"/>
    <property type="match status" value="1"/>
</dbReference>
<dbReference type="HAMAP" id="MF_00023">
    <property type="entry name" value="SmpB"/>
    <property type="match status" value="1"/>
</dbReference>
<dbReference type="NCBIfam" id="NF003843">
    <property type="entry name" value="PRK05422.1"/>
    <property type="match status" value="1"/>
</dbReference>
<keyword evidence="2 3" id="KW-0694">RNA-binding</keyword>
<dbReference type="InterPro" id="IPR000037">
    <property type="entry name" value="SsrA-bd_prot"/>
</dbReference>
<dbReference type="PANTHER" id="PTHR30308:SF2">
    <property type="entry name" value="SSRA-BINDING PROTEIN"/>
    <property type="match status" value="1"/>
</dbReference>
<comment type="subcellular location">
    <subcellularLocation>
        <location evidence="3">Cytoplasm</location>
    </subcellularLocation>
    <text evidence="3">The tmRNA-SmpB complex associates with stalled 70S ribosomes.</text>
</comment>
<dbReference type="Pfam" id="PF01668">
    <property type="entry name" value="SmpB"/>
    <property type="match status" value="1"/>
</dbReference>
<sequence>MAKNTSTKTGKDKGKGGGGAAGKAAPAVKTIALHKRARHDYQLEERFEAGLALQGWELKSIRAGRANIGDSYAVVHGGEMFLVGAQMTPLISASSHVVAEERRTRKLLMHRREIDNLIGSIQRDGYTVVPTALYWKGNKVKIELALAKGKQDHDKRAASKDRDWARDKLRVMRGHNRNA</sequence>
<dbReference type="RefSeq" id="WP_386811095.1">
    <property type="nucleotide sequence ID" value="NZ_JBHTIH010000002.1"/>
</dbReference>
<evidence type="ECO:0000256" key="2">
    <source>
        <dbReference type="ARBA" id="ARBA00022884"/>
    </source>
</evidence>
<dbReference type="InterPro" id="IPR020081">
    <property type="entry name" value="SsrA-bd_prot_CS"/>
</dbReference>
<gene>
    <name evidence="3 5" type="primary">smpB</name>
    <name evidence="5" type="ORF">ACFQZQ_02485</name>
</gene>
<dbReference type="InterPro" id="IPR023620">
    <property type="entry name" value="SmpB"/>
</dbReference>
<dbReference type="PROSITE" id="PS01317">
    <property type="entry name" value="SSRP"/>
    <property type="match status" value="1"/>
</dbReference>
<dbReference type="CDD" id="cd09294">
    <property type="entry name" value="SmpB"/>
    <property type="match status" value="1"/>
</dbReference>
<name>A0ABW2YIC2_9GAMM</name>
<evidence type="ECO:0000313" key="5">
    <source>
        <dbReference type="EMBL" id="MFD0738158.1"/>
    </source>
</evidence>
<evidence type="ECO:0000256" key="1">
    <source>
        <dbReference type="ARBA" id="ARBA00022490"/>
    </source>
</evidence>
<comment type="caution">
    <text evidence="5">The sequence shown here is derived from an EMBL/GenBank/DDBJ whole genome shotgun (WGS) entry which is preliminary data.</text>
</comment>
<dbReference type="PANTHER" id="PTHR30308">
    <property type="entry name" value="TMRNA-BINDING COMPONENT OF TRANS-TRANSLATION TAGGING COMPLEX"/>
    <property type="match status" value="1"/>
</dbReference>
<keyword evidence="1 3" id="KW-0963">Cytoplasm</keyword>
<protein>
    <recommendedName>
        <fullName evidence="3">SsrA-binding protein</fullName>
    </recommendedName>
    <alternativeName>
        <fullName evidence="3">Small protein B</fullName>
    </alternativeName>
</protein>
<evidence type="ECO:0000256" key="4">
    <source>
        <dbReference type="SAM" id="MobiDB-lite"/>
    </source>
</evidence>
<evidence type="ECO:0000313" key="6">
    <source>
        <dbReference type="Proteomes" id="UP001597090"/>
    </source>
</evidence>
<feature type="region of interest" description="Disordered" evidence="4">
    <location>
        <begin position="1"/>
        <end position="23"/>
    </location>
</feature>
<dbReference type="EMBL" id="JBHTIH010000002">
    <property type="protein sequence ID" value="MFD0738158.1"/>
    <property type="molecule type" value="Genomic_DNA"/>
</dbReference>
<dbReference type="NCBIfam" id="TIGR00086">
    <property type="entry name" value="smpB"/>
    <property type="match status" value="1"/>
</dbReference>
<keyword evidence="6" id="KW-1185">Reference proteome</keyword>
<organism evidence="5 6">
    <name type="scientific">Lysobacter koreensis</name>
    <dbReference type="NCBI Taxonomy" id="266122"/>
    <lineage>
        <taxon>Bacteria</taxon>
        <taxon>Pseudomonadati</taxon>
        <taxon>Pseudomonadota</taxon>
        <taxon>Gammaproteobacteria</taxon>
        <taxon>Lysobacterales</taxon>
        <taxon>Lysobacteraceae</taxon>
        <taxon>Lysobacter</taxon>
    </lineage>
</organism>
<evidence type="ECO:0000256" key="3">
    <source>
        <dbReference type="HAMAP-Rule" id="MF_00023"/>
    </source>
</evidence>